<dbReference type="AlphaFoldDB" id="A0A364KZG7"/>
<evidence type="ECO:0000313" key="5">
    <source>
        <dbReference type="EMBL" id="RAO68956.1"/>
    </source>
</evidence>
<dbReference type="Pfam" id="PF24883">
    <property type="entry name" value="NPHP3_N"/>
    <property type="match status" value="1"/>
</dbReference>
<feature type="domain" description="DUF7708" evidence="3">
    <location>
        <begin position="82"/>
        <end position="228"/>
    </location>
</feature>
<feature type="domain" description="Nephrocystin 3-like N-terminal" evidence="4">
    <location>
        <begin position="292"/>
        <end position="465"/>
    </location>
</feature>
<dbReference type="Gene3D" id="3.40.50.300">
    <property type="entry name" value="P-loop containing nucleotide triphosphate hydrolases"/>
    <property type="match status" value="1"/>
</dbReference>
<evidence type="ECO:0000259" key="2">
    <source>
        <dbReference type="Pfam" id="PF22939"/>
    </source>
</evidence>
<gene>
    <name evidence="5" type="ORF">BHQ10_004968</name>
</gene>
<protein>
    <recommendedName>
        <fullName evidence="7">NWD NACHT-NTPase N-terminal domain-containing protein</fullName>
    </recommendedName>
</protein>
<evidence type="ECO:0000259" key="3">
    <source>
        <dbReference type="Pfam" id="PF24809"/>
    </source>
</evidence>
<evidence type="ECO:0000313" key="6">
    <source>
        <dbReference type="Proteomes" id="UP000249363"/>
    </source>
</evidence>
<comment type="caution">
    <text evidence="5">The sequence shown here is derived from an EMBL/GenBank/DDBJ whole genome shotgun (WGS) entry which is preliminary data.</text>
</comment>
<dbReference type="InterPro" id="IPR054471">
    <property type="entry name" value="GPIID_WHD"/>
</dbReference>
<dbReference type="Gene3D" id="1.20.5.340">
    <property type="match status" value="5"/>
</dbReference>
<sequence>MEATTTMASLAISRKSANDLWAEAVEQLNDSDKSAVNFSHDKLTVLVKLQLLAEKSKDECIQRRWKYTRKSGETVILRDVFEKMIAWIKTFEKVGSSAVQYDPVHAALPWAGIRFILQVAINNHDKFGEVMEGLAEIAEIICRHAILEDLYCGQMSIAAGELQRALVVLYATVLKYLSKARAYVKQRSIERMLKSGFLPTSELDDYLEKTRKAEINVRSCASLVDKQENTVHHSKMIQLLEYMETPLRKMDENLRHIEDNLQESKRRAILEWMSQEPYIQHHEQNKQGVLSGTGQWLLADSEFVKWKNERASSILWLHGFLGSGKSKLVSIVIEDALRGFRSGQTIRPVYFYCSRNKAEPGRSDPSNILASIARQLSSLEPGTPLLSPTLDLYRKKEVEGFMSGPMGLEESCSLIIELTARYSLTIIVVDALDECERQKKYDLLKALERILQESSGLVKVFVSSRNDQDFVVRLKHYPNLEISSEKNGADIALFVQTETERLVREEGLLQYSDHPIEMKNLIVKKVTDGARGMFRWASVQLQFLCSLNMDVDIRNNLGRLPPDLDTIYAELYCILSEKSGEMEKRLFKNVLSWLLCARLTLQTSAFLEAVSVPTEGNDSRVRVTKELVLKICGSLVVFDAELNTFRFAHLSVREFLERRQEYTTTATNALIAGNSLRRLMSANIPSEVDGLLSKHGLYSNHDVPDRDRFVQYSYMYWCLHFKLAGHRRISGDLKETFQRFILSADIPSGPIKSWLDTLPGVLSERYHCTQNEIKLRDTITTSGSTVSGVLFLACIFDFFEVLEVLKAEWMKSGHFLNAQNRTLFDVSVSYGNCGSLKFLLDAASNMNVSENLVETAAWSESNGEEIMRILLDKRGRKIQITPKIVQTAAQNWQCGEEIIRILLDKRGTEIQITPKIVQTAAKNWKNGGKIMKLLLDKRGTEIQITPDVVLAAVDNRGNGEEIMKVLLDKRGGEIRITPDVLRVVARNRGSGEKIMRLLLAKRDSKIQITSDFILAAARMRVPERIMNLLLEKCDSVIRITPDMVRAAVENGRIGEKVIRLLLTEHFSEVQITADIVQAVARMSGSEKFFELLLDKRGSEIQITPKIVQAAAENRQSGEEVMRILLDKRGSEIQITPDVVEAAAKNWQSGKKLVELLLDKRGTEIQISPDVVLAAANNGLHGEQIMRLLFDKCDSKIQITLEIAQTAARNWRNGEKIMEILLDKRGAEIQITPEVFRAVPFNWEWELGLWL</sequence>
<accession>A0A364KZG7</accession>
<dbReference type="PANTHER" id="PTHR10039:SF16">
    <property type="entry name" value="GPI INOSITOL-DEACYLASE"/>
    <property type="match status" value="1"/>
</dbReference>
<dbReference type="EMBL" id="MIKG01000008">
    <property type="protein sequence ID" value="RAO68956.1"/>
    <property type="molecule type" value="Genomic_DNA"/>
</dbReference>
<dbReference type="InterPro" id="IPR027417">
    <property type="entry name" value="P-loop_NTPase"/>
</dbReference>
<feature type="domain" description="GPI inositol-deacylase winged helix" evidence="2">
    <location>
        <begin position="582"/>
        <end position="657"/>
    </location>
</feature>
<proteinExistence type="predicted"/>
<dbReference type="Pfam" id="PF24809">
    <property type="entry name" value="DUF7708"/>
    <property type="match status" value="1"/>
</dbReference>
<evidence type="ECO:0008006" key="7">
    <source>
        <dbReference type="Google" id="ProtNLM"/>
    </source>
</evidence>
<dbReference type="Proteomes" id="UP000249363">
    <property type="component" value="Unassembled WGS sequence"/>
</dbReference>
<reference evidence="5 6" key="1">
    <citation type="journal article" date="2017" name="Biotechnol. Biofuels">
        <title>Differential beta-glucosidase expression as a function of carbon source availability in Talaromyces amestolkiae: a genomic and proteomic approach.</title>
        <authorList>
            <person name="de Eugenio L.I."/>
            <person name="Mendez-Liter J.A."/>
            <person name="Nieto-Dominguez M."/>
            <person name="Alonso L."/>
            <person name="Gil-Munoz J."/>
            <person name="Barriuso J."/>
            <person name="Prieto A."/>
            <person name="Martinez M.J."/>
        </authorList>
    </citation>
    <scope>NUCLEOTIDE SEQUENCE [LARGE SCALE GENOMIC DNA]</scope>
    <source>
        <strain evidence="5 6">CIB</strain>
    </source>
</reference>
<keyword evidence="1" id="KW-0677">Repeat</keyword>
<dbReference type="PANTHER" id="PTHR10039">
    <property type="entry name" value="AMELOGENIN"/>
    <property type="match status" value="1"/>
</dbReference>
<dbReference type="InterPro" id="IPR055530">
    <property type="entry name" value="DUF7104"/>
</dbReference>
<evidence type="ECO:0000256" key="1">
    <source>
        <dbReference type="ARBA" id="ARBA00022737"/>
    </source>
</evidence>
<dbReference type="InterPro" id="IPR056884">
    <property type="entry name" value="NPHP3-like_N"/>
</dbReference>
<dbReference type="STRING" id="1196081.A0A364KZG7"/>
<keyword evidence="6" id="KW-1185">Reference proteome</keyword>
<dbReference type="Pfam" id="PF23397">
    <property type="entry name" value="DUF7104"/>
    <property type="match status" value="13"/>
</dbReference>
<dbReference type="OrthoDB" id="7464126at2759"/>
<organism evidence="5 6">
    <name type="scientific">Talaromyces amestolkiae</name>
    <dbReference type="NCBI Taxonomy" id="1196081"/>
    <lineage>
        <taxon>Eukaryota</taxon>
        <taxon>Fungi</taxon>
        <taxon>Dikarya</taxon>
        <taxon>Ascomycota</taxon>
        <taxon>Pezizomycotina</taxon>
        <taxon>Eurotiomycetes</taxon>
        <taxon>Eurotiomycetidae</taxon>
        <taxon>Eurotiales</taxon>
        <taxon>Trichocomaceae</taxon>
        <taxon>Talaromyces</taxon>
        <taxon>Talaromyces sect. Talaromyces</taxon>
    </lineage>
</organism>
<name>A0A364KZG7_TALAM</name>
<dbReference type="GeneID" id="63794184"/>
<dbReference type="RefSeq" id="XP_040733472.1">
    <property type="nucleotide sequence ID" value="XM_040877391.1"/>
</dbReference>
<dbReference type="InterPro" id="IPR056125">
    <property type="entry name" value="DUF7708"/>
</dbReference>
<dbReference type="Pfam" id="PF22939">
    <property type="entry name" value="WHD_GPIID"/>
    <property type="match status" value="1"/>
</dbReference>
<evidence type="ECO:0000259" key="4">
    <source>
        <dbReference type="Pfam" id="PF24883"/>
    </source>
</evidence>